<protein>
    <submittedName>
        <fullName evidence="4">Ribosomal protein L27e</fullName>
    </submittedName>
</protein>
<dbReference type="InterPro" id="IPR041991">
    <property type="entry name" value="Ribosomal_eL27_KOW"/>
</dbReference>
<keyword evidence="3" id="KW-0687">Ribonucleoprotein</keyword>
<dbReference type="GO" id="GO:0006412">
    <property type="term" value="P:translation"/>
    <property type="evidence" value="ECO:0007669"/>
    <property type="project" value="InterPro"/>
</dbReference>
<dbReference type="PANTHER" id="PTHR10497">
    <property type="entry name" value="60S RIBOSOMAL PROTEIN L27"/>
    <property type="match status" value="1"/>
</dbReference>
<dbReference type="GO" id="GO:0003735">
    <property type="term" value="F:structural constituent of ribosome"/>
    <property type="evidence" value="ECO:0007669"/>
    <property type="project" value="InterPro"/>
</dbReference>
<dbReference type="Proteomes" id="UP000265618">
    <property type="component" value="Unassembled WGS sequence"/>
</dbReference>
<dbReference type="InterPro" id="IPR038655">
    <property type="entry name" value="Ribosomal_eL27_sf"/>
</dbReference>
<dbReference type="OrthoDB" id="2365484at2759"/>
<dbReference type="InterPro" id="IPR001141">
    <property type="entry name" value="Ribosomal_eL27"/>
</dbReference>
<reference evidence="4 5" key="1">
    <citation type="journal article" date="2018" name="PLoS ONE">
        <title>The draft genome of Kipferlia bialata reveals reductive genome evolution in fornicate parasites.</title>
        <authorList>
            <person name="Tanifuji G."/>
            <person name="Takabayashi S."/>
            <person name="Kume K."/>
            <person name="Takagi M."/>
            <person name="Nakayama T."/>
            <person name="Kamikawa R."/>
            <person name="Inagaki Y."/>
            <person name="Hashimoto T."/>
        </authorList>
    </citation>
    <scope>NUCLEOTIDE SEQUENCE [LARGE SCALE GENOMIC DNA]</scope>
    <source>
        <strain evidence="4">NY0173</strain>
    </source>
</reference>
<dbReference type="SUPFAM" id="SSF50104">
    <property type="entry name" value="Translation proteins SH3-like domain"/>
    <property type="match status" value="1"/>
</dbReference>
<comment type="similarity">
    <text evidence="1">Belongs to the eukaryotic ribosomal protein eL27 family.</text>
</comment>
<gene>
    <name evidence="4" type="ORF">KIPB_008868</name>
</gene>
<proteinExistence type="inferred from homology"/>
<dbReference type="GO" id="GO:1990904">
    <property type="term" value="C:ribonucleoprotein complex"/>
    <property type="evidence" value="ECO:0007669"/>
    <property type="project" value="UniProtKB-KW"/>
</dbReference>
<evidence type="ECO:0000313" key="4">
    <source>
        <dbReference type="EMBL" id="GCA63260.1"/>
    </source>
</evidence>
<dbReference type="EMBL" id="BDIP01002856">
    <property type="protein sequence ID" value="GCA63260.1"/>
    <property type="molecule type" value="Genomic_DNA"/>
</dbReference>
<evidence type="ECO:0000256" key="2">
    <source>
        <dbReference type="ARBA" id="ARBA00022980"/>
    </source>
</evidence>
<dbReference type="AlphaFoldDB" id="A0A391NR81"/>
<organism evidence="4 5">
    <name type="scientific">Kipferlia bialata</name>
    <dbReference type="NCBI Taxonomy" id="797122"/>
    <lineage>
        <taxon>Eukaryota</taxon>
        <taxon>Metamonada</taxon>
        <taxon>Carpediemonas-like organisms</taxon>
        <taxon>Kipferlia</taxon>
    </lineage>
</organism>
<keyword evidence="2 4" id="KW-0689">Ribosomal protein</keyword>
<dbReference type="CDD" id="cd06090">
    <property type="entry name" value="KOW_RPL27"/>
    <property type="match status" value="1"/>
</dbReference>
<evidence type="ECO:0000256" key="1">
    <source>
        <dbReference type="ARBA" id="ARBA00009124"/>
    </source>
</evidence>
<accession>A0A391NR81</accession>
<dbReference type="GO" id="GO:0005840">
    <property type="term" value="C:ribosome"/>
    <property type="evidence" value="ECO:0007669"/>
    <property type="project" value="UniProtKB-KW"/>
</dbReference>
<dbReference type="InterPro" id="IPR008991">
    <property type="entry name" value="Translation_prot_SH3-like_sf"/>
</dbReference>
<name>A0A391NR81_9EUKA</name>
<comment type="caution">
    <text evidence="4">The sequence shown here is derived from an EMBL/GenBank/DDBJ whole genome shotgun (WGS) entry which is preliminary data.</text>
</comment>
<evidence type="ECO:0000313" key="5">
    <source>
        <dbReference type="Proteomes" id="UP000265618"/>
    </source>
</evidence>
<evidence type="ECO:0000256" key="3">
    <source>
        <dbReference type="ARBA" id="ARBA00023274"/>
    </source>
</evidence>
<dbReference type="Gene3D" id="2.30.30.770">
    <property type="match status" value="1"/>
</dbReference>
<sequence>MINSILIPCHLSSPIPHNTNMTRIQPGTVCILLQGKHAGTKAVVVHAYDEGTPSHRRPHALVAGADVTVSARRGPRMLFGGPRKGQSRSTLAPFLHTVDYNHMMTTSIVLQGATHKE</sequence>
<keyword evidence="5" id="KW-1185">Reference proteome</keyword>